<evidence type="ECO:0000313" key="2">
    <source>
        <dbReference type="Proteomes" id="UP001454036"/>
    </source>
</evidence>
<sequence>MAIQICGGLLAFMGIMKWSIGSTHGISREFLRASQIVPLSLWGISTKFLVVMNMFPKGINHHIGKWIISAKRSMTVGYLMWDTRALSLLGVTILPHQTLPEKDWIGVLLSKIGWIIFIEQRWSTYQPTHRTICQFCSTRVRKLLNWLNRSHASGLRVGGASMSQAKKLDFLKWKRESLGKVHSSTKEK</sequence>
<name>A0AAV3PY21_LITER</name>
<proteinExistence type="predicted"/>
<reference evidence="1 2" key="1">
    <citation type="submission" date="2024-01" db="EMBL/GenBank/DDBJ databases">
        <title>The complete chloroplast genome sequence of Lithospermum erythrorhizon: insights into the phylogenetic relationship among Boraginaceae species and the maternal lineages of purple gromwells.</title>
        <authorList>
            <person name="Okada T."/>
            <person name="Watanabe K."/>
        </authorList>
    </citation>
    <scope>NUCLEOTIDE SEQUENCE [LARGE SCALE GENOMIC DNA]</scope>
</reference>
<comment type="caution">
    <text evidence="1">The sequence shown here is derived from an EMBL/GenBank/DDBJ whole genome shotgun (WGS) entry which is preliminary data.</text>
</comment>
<dbReference type="AlphaFoldDB" id="A0AAV3PY21"/>
<dbReference type="Proteomes" id="UP001454036">
    <property type="component" value="Unassembled WGS sequence"/>
</dbReference>
<protein>
    <submittedName>
        <fullName evidence="1">Uncharacterized protein</fullName>
    </submittedName>
</protein>
<gene>
    <name evidence="1" type="ORF">LIER_13737</name>
</gene>
<keyword evidence="2" id="KW-1185">Reference proteome</keyword>
<dbReference type="EMBL" id="BAABME010002803">
    <property type="protein sequence ID" value="GAA0156188.1"/>
    <property type="molecule type" value="Genomic_DNA"/>
</dbReference>
<organism evidence="1 2">
    <name type="scientific">Lithospermum erythrorhizon</name>
    <name type="common">Purple gromwell</name>
    <name type="synonym">Lithospermum officinale var. erythrorhizon</name>
    <dbReference type="NCBI Taxonomy" id="34254"/>
    <lineage>
        <taxon>Eukaryota</taxon>
        <taxon>Viridiplantae</taxon>
        <taxon>Streptophyta</taxon>
        <taxon>Embryophyta</taxon>
        <taxon>Tracheophyta</taxon>
        <taxon>Spermatophyta</taxon>
        <taxon>Magnoliopsida</taxon>
        <taxon>eudicotyledons</taxon>
        <taxon>Gunneridae</taxon>
        <taxon>Pentapetalae</taxon>
        <taxon>asterids</taxon>
        <taxon>lamiids</taxon>
        <taxon>Boraginales</taxon>
        <taxon>Boraginaceae</taxon>
        <taxon>Boraginoideae</taxon>
        <taxon>Lithospermeae</taxon>
        <taxon>Lithospermum</taxon>
    </lineage>
</organism>
<accession>A0AAV3PY21</accession>
<evidence type="ECO:0000313" key="1">
    <source>
        <dbReference type="EMBL" id="GAA0156188.1"/>
    </source>
</evidence>